<keyword evidence="5" id="KW-0378">Hydrolase</keyword>
<dbReference type="InterPro" id="IPR019127">
    <property type="entry name" value="Exosortase"/>
</dbReference>
<keyword evidence="7 8" id="KW-0472">Membrane</keyword>
<evidence type="ECO:0000256" key="3">
    <source>
        <dbReference type="ARBA" id="ARBA00022670"/>
    </source>
</evidence>
<feature type="transmembrane region" description="Helical" evidence="8">
    <location>
        <begin position="6"/>
        <end position="21"/>
    </location>
</feature>
<feature type="transmembrane region" description="Helical" evidence="8">
    <location>
        <begin position="28"/>
        <end position="46"/>
    </location>
</feature>
<dbReference type="NCBIfam" id="TIGR04178">
    <property type="entry name" value="exo_archaeo"/>
    <property type="match status" value="1"/>
</dbReference>
<keyword evidence="6 8" id="KW-1133">Transmembrane helix</keyword>
<dbReference type="GO" id="GO:0008233">
    <property type="term" value="F:peptidase activity"/>
    <property type="evidence" value="ECO:0007669"/>
    <property type="project" value="UniProtKB-KW"/>
</dbReference>
<organism evidence="9 10">
    <name type="scientific">Clostridium paraputrificum</name>
    <dbReference type="NCBI Taxonomy" id="29363"/>
    <lineage>
        <taxon>Bacteria</taxon>
        <taxon>Bacillati</taxon>
        <taxon>Bacillota</taxon>
        <taxon>Clostridia</taxon>
        <taxon>Eubacteriales</taxon>
        <taxon>Clostridiaceae</taxon>
        <taxon>Clostridium</taxon>
    </lineage>
</organism>
<keyword evidence="4 8" id="KW-0812">Transmembrane</keyword>
<keyword evidence="10" id="KW-1185">Reference proteome</keyword>
<comment type="caution">
    <text evidence="9">The sequence shown here is derived from an EMBL/GenBank/DDBJ whole genome shotgun (WGS) entry which is preliminary data.</text>
</comment>
<reference evidence="9 10" key="1">
    <citation type="submission" date="2016-06" db="EMBL/GenBank/DDBJ databases">
        <authorList>
            <person name="Kjaerup R.B."/>
            <person name="Dalgaard T.S."/>
            <person name="Juul-Madsen H.R."/>
        </authorList>
    </citation>
    <scope>NUCLEOTIDE SEQUENCE [LARGE SCALE GENOMIC DNA]</scope>
    <source>
        <strain evidence="9 10">373-A1</strain>
    </source>
</reference>
<evidence type="ECO:0000313" key="9">
    <source>
        <dbReference type="EMBL" id="OBY12125.1"/>
    </source>
</evidence>
<dbReference type="NCBIfam" id="TIGR03110">
    <property type="entry name" value="exosort_Gpos"/>
    <property type="match status" value="1"/>
</dbReference>
<proteinExistence type="predicted"/>
<sequence length="194" mass="22571">MNEGLWLIFILALWITAILLFRNLKMEFFKFLVGSLGIFAIGMIFFRDPVENGFLYLINSILAFISDKSDMFEVMKNYSIVNFYVDGSILSMSINYQCSGVIESLIFTSLVIFFPFVKSFKKVLVVLVGNIYLIFINILRILMIIVLTRQFGLESYDFIHMVLGRIFFFVFTVLLYYIVFTKNQLKGQKVGEIK</sequence>
<dbReference type="OrthoDB" id="1915311at2"/>
<evidence type="ECO:0000256" key="4">
    <source>
        <dbReference type="ARBA" id="ARBA00022692"/>
    </source>
</evidence>
<feature type="transmembrane region" description="Helical" evidence="8">
    <location>
        <begin position="124"/>
        <end position="146"/>
    </location>
</feature>
<accession>A0A1B8RTF8</accession>
<keyword evidence="2" id="KW-1003">Cell membrane</keyword>
<dbReference type="GO" id="GO:0006508">
    <property type="term" value="P:proteolysis"/>
    <property type="evidence" value="ECO:0007669"/>
    <property type="project" value="UniProtKB-KW"/>
</dbReference>
<evidence type="ECO:0000256" key="6">
    <source>
        <dbReference type="ARBA" id="ARBA00022989"/>
    </source>
</evidence>
<comment type="subcellular location">
    <subcellularLocation>
        <location evidence="1">Cell membrane</location>
        <topology evidence="1">Multi-pass membrane protein</topology>
    </subcellularLocation>
</comment>
<dbReference type="EMBL" id="MAPZ01000009">
    <property type="protein sequence ID" value="OBY12125.1"/>
    <property type="molecule type" value="Genomic_DNA"/>
</dbReference>
<feature type="transmembrane region" description="Helical" evidence="8">
    <location>
        <begin position="94"/>
        <end position="117"/>
    </location>
</feature>
<dbReference type="GO" id="GO:0005886">
    <property type="term" value="C:plasma membrane"/>
    <property type="evidence" value="ECO:0007669"/>
    <property type="project" value="UniProtKB-SubCell"/>
</dbReference>
<evidence type="ECO:0000256" key="8">
    <source>
        <dbReference type="SAM" id="Phobius"/>
    </source>
</evidence>
<keyword evidence="3" id="KW-0645">Protease</keyword>
<dbReference type="InterPro" id="IPR017541">
    <property type="entry name" value="Exosort-XrtG"/>
</dbReference>
<dbReference type="AlphaFoldDB" id="A0A1B8RTF8"/>
<evidence type="ECO:0000256" key="5">
    <source>
        <dbReference type="ARBA" id="ARBA00022801"/>
    </source>
</evidence>
<dbReference type="Proteomes" id="UP000092714">
    <property type="component" value="Unassembled WGS sequence"/>
</dbReference>
<name>A0A1B8RTF8_9CLOT</name>
<protein>
    <submittedName>
        <fullName evidence="9">Exosortase family protein XrtG</fullName>
    </submittedName>
</protein>
<dbReference type="eggNOG" id="ENOG502ZNKB">
    <property type="taxonomic scope" value="Bacteria"/>
</dbReference>
<evidence type="ECO:0000256" key="1">
    <source>
        <dbReference type="ARBA" id="ARBA00004651"/>
    </source>
</evidence>
<evidence type="ECO:0000313" key="10">
    <source>
        <dbReference type="Proteomes" id="UP000092714"/>
    </source>
</evidence>
<evidence type="ECO:0000256" key="2">
    <source>
        <dbReference type="ARBA" id="ARBA00022475"/>
    </source>
</evidence>
<dbReference type="Pfam" id="PF09721">
    <property type="entry name" value="Exosortase_EpsH"/>
    <property type="match status" value="1"/>
</dbReference>
<dbReference type="RefSeq" id="WP_065254184.1">
    <property type="nucleotide sequence ID" value="NZ_JADMZL010000003.1"/>
</dbReference>
<gene>
    <name evidence="9" type="ORF">CP373A1_00590</name>
</gene>
<feature type="transmembrane region" description="Helical" evidence="8">
    <location>
        <begin position="158"/>
        <end position="179"/>
    </location>
</feature>
<dbReference type="InterPro" id="IPR026392">
    <property type="entry name" value="Exo/Archaeosortase_dom"/>
</dbReference>
<evidence type="ECO:0000256" key="7">
    <source>
        <dbReference type="ARBA" id="ARBA00023136"/>
    </source>
</evidence>